<feature type="compositionally biased region" description="Basic and acidic residues" evidence="5">
    <location>
        <begin position="25"/>
        <end position="34"/>
    </location>
</feature>
<name>A0AAN7GUL1_9MYRT</name>
<proteinExistence type="predicted"/>
<protein>
    <recommendedName>
        <fullName evidence="10">Inactive poly [ADP-ribose] polymerase SRO5</fullName>
    </recommendedName>
</protein>
<dbReference type="GO" id="GO:0003950">
    <property type="term" value="F:NAD+ poly-ADP-ribosyltransferase activity"/>
    <property type="evidence" value="ECO:0007669"/>
    <property type="project" value="InterPro"/>
</dbReference>
<feature type="domain" description="RST" evidence="7">
    <location>
        <begin position="291"/>
        <end position="362"/>
    </location>
</feature>
<accession>A0AAN7GUL1</accession>
<dbReference type="PANTHER" id="PTHR32263:SF12">
    <property type="entry name" value="INACTIVE POLY [ADP-RIBOSE] POLYMERASE SRO4-RELATED"/>
    <property type="match status" value="1"/>
</dbReference>
<evidence type="ECO:0000313" key="9">
    <source>
        <dbReference type="Proteomes" id="UP001345219"/>
    </source>
</evidence>
<reference evidence="8 9" key="1">
    <citation type="journal article" date="2023" name="Hortic Res">
        <title>Pangenome of water caltrop reveals structural variations and asymmetric subgenome divergence after allopolyploidization.</title>
        <authorList>
            <person name="Zhang X."/>
            <person name="Chen Y."/>
            <person name="Wang L."/>
            <person name="Yuan Y."/>
            <person name="Fang M."/>
            <person name="Shi L."/>
            <person name="Lu R."/>
            <person name="Comes H.P."/>
            <person name="Ma Y."/>
            <person name="Chen Y."/>
            <person name="Huang G."/>
            <person name="Zhou Y."/>
            <person name="Zheng Z."/>
            <person name="Qiu Y."/>
        </authorList>
    </citation>
    <scope>NUCLEOTIDE SEQUENCE [LARGE SCALE GENOMIC DNA]</scope>
    <source>
        <tissue evidence="8">Roots</tissue>
    </source>
</reference>
<organism evidence="8 9">
    <name type="scientific">Trapa incisa</name>
    <dbReference type="NCBI Taxonomy" id="236973"/>
    <lineage>
        <taxon>Eukaryota</taxon>
        <taxon>Viridiplantae</taxon>
        <taxon>Streptophyta</taxon>
        <taxon>Embryophyta</taxon>
        <taxon>Tracheophyta</taxon>
        <taxon>Spermatophyta</taxon>
        <taxon>Magnoliopsida</taxon>
        <taxon>eudicotyledons</taxon>
        <taxon>Gunneridae</taxon>
        <taxon>Pentapetalae</taxon>
        <taxon>rosids</taxon>
        <taxon>malvids</taxon>
        <taxon>Myrtales</taxon>
        <taxon>Lythraceae</taxon>
        <taxon>Trapa</taxon>
    </lineage>
</organism>
<dbReference type="PROSITE" id="PS51879">
    <property type="entry name" value="RST"/>
    <property type="match status" value="1"/>
</dbReference>
<keyword evidence="9" id="KW-1185">Reference proteome</keyword>
<dbReference type="Pfam" id="PF12174">
    <property type="entry name" value="RST"/>
    <property type="match status" value="1"/>
</dbReference>
<dbReference type="AlphaFoldDB" id="A0AAN7GUL1"/>
<feature type="region of interest" description="Disordered" evidence="5">
    <location>
        <begin position="1"/>
        <end position="57"/>
    </location>
</feature>
<evidence type="ECO:0000313" key="8">
    <source>
        <dbReference type="EMBL" id="KAK4744359.1"/>
    </source>
</evidence>
<feature type="compositionally biased region" description="Polar residues" evidence="5">
    <location>
        <begin position="1"/>
        <end position="17"/>
    </location>
</feature>
<keyword evidence="3" id="KW-0346">Stress response</keyword>
<feature type="compositionally biased region" description="Low complexity" evidence="5">
    <location>
        <begin position="41"/>
        <end position="57"/>
    </location>
</feature>
<evidence type="ECO:0000259" key="7">
    <source>
        <dbReference type="PROSITE" id="PS51879"/>
    </source>
</evidence>
<feature type="domain" description="PARP catalytic" evidence="6">
    <location>
        <begin position="74"/>
        <end position="297"/>
    </location>
</feature>
<dbReference type="PROSITE" id="PS51059">
    <property type="entry name" value="PARP_CATALYTIC"/>
    <property type="match status" value="1"/>
</dbReference>
<dbReference type="PANTHER" id="PTHR32263">
    <property type="entry name" value="INACTIVE POLY [ADP-RIBOSE] POLYMERASE SRO4-RELATED"/>
    <property type="match status" value="1"/>
</dbReference>
<dbReference type="InterPro" id="IPR012317">
    <property type="entry name" value="Poly(ADP-ribose)pol_cat_dom"/>
</dbReference>
<evidence type="ECO:0000256" key="5">
    <source>
        <dbReference type="SAM" id="MobiDB-lite"/>
    </source>
</evidence>
<dbReference type="EMBL" id="JAXIOK010000022">
    <property type="protein sequence ID" value="KAK4744359.1"/>
    <property type="molecule type" value="Genomic_DNA"/>
</dbReference>
<sequence length="382" mass="42277">MADSVEQSRLITPTAQPGPNHRFLRAFDHNHPTSDSDSDDNFNSTDTTSYDSATSSISDSESCISGNMAPCSTAAASNQSPCFGNGLIRLREGDKSLDFIERQFMAGLGRLGEKITVTAIHKNGYSAAMSQARERAFQIYMRATEKKLAGNANVKYAWYAASKEDIPKILSYGFGYSGSVAGDGLYGSGIHLSPDNHPLESVKLAPVDGEGLRHLLLCRIILGKQEEVRPGSNQYHPSSDEFDSGVDSLDCPMKYIVWGTHMNTHVLPEYVLSFRAPCCLRGFDDMESVMRKPTSPWIPFPMLISELSKILPAPIIGSISKYHRDYKDKKISRQELVRKVRQLTGDRLLIAVIKSFRTKLSSSSRKQASSTGRMQRRFDGCD</sequence>
<dbReference type="InterPro" id="IPR022003">
    <property type="entry name" value="RST"/>
</dbReference>
<comment type="caution">
    <text evidence="8">The sequence shown here is derived from an EMBL/GenBank/DDBJ whole genome shotgun (WGS) entry which is preliminary data.</text>
</comment>
<evidence type="ECO:0000256" key="3">
    <source>
        <dbReference type="ARBA" id="ARBA00023016"/>
    </source>
</evidence>
<dbReference type="Gene3D" id="3.90.228.10">
    <property type="match status" value="1"/>
</dbReference>
<evidence type="ECO:0000256" key="1">
    <source>
        <dbReference type="ARBA" id="ARBA00004123"/>
    </source>
</evidence>
<gene>
    <name evidence="8" type="ORF">SAY87_010671</name>
</gene>
<dbReference type="GO" id="GO:0005634">
    <property type="term" value="C:nucleus"/>
    <property type="evidence" value="ECO:0007669"/>
    <property type="project" value="UniProtKB-SubCell"/>
</dbReference>
<keyword evidence="2" id="KW-0217">Developmental protein</keyword>
<dbReference type="Proteomes" id="UP001345219">
    <property type="component" value="Chromosome 9"/>
</dbReference>
<dbReference type="SUPFAM" id="SSF56399">
    <property type="entry name" value="ADP-ribosylation"/>
    <property type="match status" value="1"/>
</dbReference>
<dbReference type="InterPro" id="IPR044964">
    <property type="entry name" value="RCD1/SRO1-5"/>
</dbReference>
<comment type="subcellular location">
    <subcellularLocation>
        <location evidence="1">Nucleus</location>
    </subcellularLocation>
</comment>
<feature type="region of interest" description="Disordered" evidence="5">
    <location>
        <begin position="363"/>
        <end position="382"/>
    </location>
</feature>
<evidence type="ECO:0000256" key="2">
    <source>
        <dbReference type="ARBA" id="ARBA00022473"/>
    </source>
</evidence>
<evidence type="ECO:0000259" key="6">
    <source>
        <dbReference type="PROSITE" id="PS51059"/>
    </source>
</evidence>
<evidence type="ECO:0000256" key="4">
    <source>
        <dbReference type="ARBA" id="ARBA00023242"/>
    </source>
</evidence>
<evidence type="ECO:0008006" key="10">
    <source>
        <dbReference type="Google" id="ProtNLM"/>
    </source>
</evidence>
<keyword evidence="4" id="KW-0539">Nucleus</keyword>